<feature type="transmembrane region" description="Helical" evidence="3">
    <location>
        <begin position="75"/>
        <end position="96"/>
    </location>
</feature>
<comment type="similarity">
    <text evidence="2">Belongs to the major facilitator superfamily. Monocarboxylate porter (TC 2.A.1.13) family.</text>
</comment>
<dbReference type="InterPro" id="IPR036259">
    <property type="entry name" value="MFS_trans_sf"/>
</dbReference>
<dbReference type="GO" id="GO:0022857">
    <property type="term" value="F:transmembrane transporter activity"/>
    <property type="evidence" value="ECO:0007669"/>
    <property type="project" value="InterPro"/>
</dbReference>
<feature type="domain" description="Major facilitator superfamily (MFS) profile" evidence="4">
    <location>
        <begin position="74"/>
        <end position="475"/>
    </location>
</feature>
<feature type="transmembrane region" description="Helical" evidence="3">
    <location>
        <begin position="450"/>
        <end position="471"/>
    </location>
</feature>
<dbReference type="PROSITE" id="PS50850">
    <property type="entry name" value="MFS"/>
    <property type="match status" value="1"/>
</dbReference>
<dbReference type="Proteomes" id="UP000000707">
    <property type="component" value="Unassembled WGS sequence"/>
</dbReference>
<dbReference type="EMBL" id="GL996515">
    <property type="protein sequence ID" value="EGV65099.1"/>
    <property type="molecule type" value="Genomic_DNA"/>
</dbReference>
<name>G3B2K3_CANTC</name>
<feature type="transmembrane region" description="Helical" evidence="3">
    <location>
        <begin position="171"/>
        <end position="192"/>
    </location>
</feature>
<feature type="transmembrane region" description="Helical" evidence="3">
    <location>
        <begin position="204"/>
        <end position="222"/>
    </location>
</feature>
<keyword evidence="3" id="KW-1133">Transmembrane helix</keyword>
<keyword evidence="3" id="KW-0812">Transmembrane</keyword>
<evidence type="ECO:0000313" key="6">
    <source>
        <dbReference type="Proteomes" id="UP000000707"/>
    </source>
</evidence>
<dbReference type="AlphaFoldDB" id="G3B2K3"/>
<evidence type="ECO:0000256" key="3">
    <source>
        <dbReference type="SAM" id="Phobius"/>
    </source>
</evidence>
<protein>
    <submittedName>
        <fullName evidence="5">Monocarboxylate permease</fullName>
    </submittedName>
</protein>
<sequence length="479" mass="51861">MVDVPRTSAIDAQTGLIQLAEEDVGSHHSRHGGADHEKKLQIEDDHSITDAVAIHSREIPVLDDPSLFPEGGRKAYMVLFGSFCGMVSCLAFLNSAGVMQNYLVEHILTTTPTSTIGWIFSINSFIQFGCLLVVGPIFDRLGAKIPLMAGICLFAIGYLCCSWATKPYQFILSYSIVGGLGASLIFCCNIGVLSHWFLKRRGQAIGTSYLGGALGGALFPVMYRSLFPQIGFGWTVRVGTFICLALSVVSLLLIEDRNSVFARASTNESVFMEVIKTIDIRVFKDKVYTCLVLSLLGQGFAFMVTSTYVTSYSTAQGFSPDKSYLLILTFNSLSIPGRILPGILADKYGRFNMLCIICSCSTITIFVLWLNTKVSHTLVGLFIFSGVYGFTSGSTLSLAPTCVGQISKTQDFAKRTGTAFFVFSFGDLIGIPIGGAIAGANTSKSYDNMVIFVAISSIFGTCGAFLSRYLYAGFKPVRV</sequence>
<feature type="transmembrane region" description="Helical" evidence="3">
    <location>
        <begin position="324"/>
        <end position="344"/>
    </location>
</feature>
<evidence type="ECO:0000259" key="4">
    <source>
        <dbReference type="PROSITE" id="PS50850"/>
    </source>
</evidence>
<dbReference type="InterPro" id="IPR050327">
    <property type="entry name" value="Proton-linked_MCT"/>
</dbReference>
<dbReference type="InterPro" id="IPR020846">
    <property type="entry name" value="MFS_dom"/>
</dbReference>
<evidence type="ECO:0000256" key="2">
    <source>
        <dbReference type="ARBA" id="ARBA00006727"/>
    </source>
</evidence>
<dbReference type="PANTHER" id="PTHR11360">
    <property type="entry name" value="MONOCARBOXYLATE TRANSPORTER"/>
    <property type="match status" value="1"/>
</dbReference>
<dbReference type="eggNOG" id="KOG2504">
    <property type="taxonomic scope" value="Eukaryota"/>
</dbReference>
<dbReference type="Gene3D" id="1.20.1250.20">
    <property type="entry name" value="MFS general substrate transporter like domains"/>
    <property type="match status" value="2"/>
</dbReference>
<feature type="transmembrane region" description="Helical" evidence="3">
    <location>
        <begin position="378"/>
        <end position="399"/>
    </location>
</feature>
<keyword evidence="6" id="KW-1185">Reference proteome</keyword>
<comment type="subcellular location">
    <subcellularLocation>
        <location evidence="1">Membrane</location>
        <topology evidence="1">Multi-pass membrane protein</topology>
    </subcellularLocation>
</comment>
<gene>
    <name evidence="5" type="ORF">CANTEDRAFT_113485</name>
</gene>
<feature type="transmembrane region" description="Helical" evidence="3">
    <location>
        <begin position="419"/>
        <end position="438"/>
    </location>
</feature>
<feature type="transmembrane region" description="Helical" evidence="3">
    <location>
        <begin position="116"/>
        <end position="138"/>
    </location>
</feature>
<dbReference type="PANTHER" id="PTHR11360:SF177">
    <property type="entry name" value="RIBOFLAVIN TRANSPORTER MCH5"/>
    <property type="match status" value="1"/>
</dbReference>
<dbReference type="GO" id="GO:0016020">
    <property type="term" value="C:membrane"/>
    <property type="evidence" value="ECO:0007669"/>
    <property type="project" value="UniProtKB-SubCell"/>
</dbReference>
<dbReference type="OrthoDB" id="6509908at2759"/>
<feature type="transmembrane region" description="Helical" evidence="3">
    <location>
        <begin position="287"/>
        <end position="304"/>
    </location>
</feature>
<keyword evidence="3" id="KW-0472">Membrane</keyword>
<dbReference type="SUPFAM" id="SSF103473">
    <property type="entry name" value="MFS general substrate transporter"/>
    <property type="match status" value="1"/>
</dbReference>
<dbReference type="Pfam" id="PF07690">
    <property type="entry name" value="MFS_1"/>
    <property type="match status" value="1"/>
</dbReference>
<feature type="transmembrane region" description="Helical" evidence="3">
    <location>
        <begin position="351"/>
        <end position="372"/>
    </location>
</feature>
<dbReference type="GO" id="GO:0032218">
    <property type="term" value="P:riboflavin transport"/>
    <property type="evidence" value="ECO:0007669"/>
    <property type="project" value="TreeGrafter"/>
</dbReference>
<feature type="transmembrane region" description="Helical" evidence="3">
    <location>
        <begin position="234"/>
        <end position="254"/>
    </location>
</feature>
<evidence type="ECO:0000313" key="5">
    <source>
        <dbReference type="EMBL" id="EGV65099.1"/>
    </source>
</evidence>
<accession>G3B2K3</accession>
<feature type="transmembrane region" description="Helical" evidence="3">
    <location>
        <begin position="145"/>
        <end position="165"/>
    </location>
</feature>
<evidence type="ECO:0000256" key="1">
    <source>
        <dbReference type="ARBA" id="ARBA00004141"/>
    </source>
</evidence>
<dbReference type="InterPro" id="IPR011701">
    <property type="entry name" value="MFS"/>
</dbReference>
<proteinExistence type="inferred from homology"/>
<organism evidence="6">
    <name type="scientific">Candida tenuis (strain ATCC 10573 / BCRC 21748 / CBS 615 / JCM 9827 / NBRC 10315 / NRRL Y-1498 / VKM Y-70)</name>
    <name type="common">Yeast</name>
    <name type="synonym">Yamadazyma tenuis</name>
    <dbReference type="NCBI Taxonomy" id="590646"/>
    <lineage>
        <taxon>Eukaryota</taxon>
        <taxon>Fungi</taxon>
        <taxon>Dikarya</taxon>
        <taxon>Ascomycota</taxon>
        <taxon>Saccharomycotina</taxon>
        <taxon>Pichiomycetes</taxon>
        <taxon>Debaryomycetaceae</taxon>
        <taxon>Yamadazyma</taxon>
    </lineage>
</organism>
<reference evidence="5 6" key="1">
    <citation type="journal article" date="2011" name="Proc. Natl. Acad. Sci. U.S.A.">
        <title>Comparative genomics of xylose-fermenting fungi for enhanced biofuel production.</title>
        <authorList>
            <person name="Wohlbach D.J."/>
            <person name="Kuo A."/>
            <person name="Sato T.K."/>
            <person name="Potts K.M."/>
            <person name="Salamov A.A."/>
            <person name="LaButti K.M."/>
            <person name="Sun H."/>
            <person name="Clum A."/>
            <person name="Pangilinan J.L."/>
            <person name="Lindquist E.A."/>
            <person name="Lucas S."/>
            <person name="Lapidus A."/>
            <person name="Jin M."/>
            <person name="Gunawan C."/>
            <person name="Balan V."/>
            <person name="Dale B.E."/>
            <person name="Jeffries T.W."/>
            <person name="Zinkel R."/>
            <person name="Barry K.W."/>
            <person name="Grigoriev I.V."/>
            <person name="Gasch A.P."/>
        </authorList>
    </citation>
    <scope>NUCLEOTIDE SEQUENCE [LARGE SCALE GENOMIC DNA]</scope>
    <source>
        <strain evidence="6">ATCC 10573 / BCRC 21748 / CBS 615 / JCM 9827 / NBRC 10315 / NRRL Y-1498 / VKM Y-70</strain>
    </source>
</reference>